<evidence type="ECO:0000256" key="2">
    <source>
        <dbReference type="SAM" id="Phobius"/>
    </source>
</evidence>
<feature type="region of interest" description="Disordered" evidence="1">
    <location>
        <begin position="20"/>
        <end position="99"/>
    </location>
</feature>
<reference evidence="3 4" key="1">
    <citation type="journal article" date="2023" name="Arcadia Sci">
        <title>De novo assembly of a long-read Amblyomma americanum tick genome.</title>
        <authorList>
            <person name="Chou S."/>
            <person name="Poskanzer K.E."/>
            <person name="Rollins M."/>
            <person name="Thuy-Boun P.S."/>
        </authorList>
    </citation>
    <scope>NUCLEOTIDE SEQUENCE [LARGE SCALE GENOMIC DNA]</scope>
    <source>
        <strain evidence="3">F_SG_1</strain>
        <tissue evidence="3">Salivary glands</tissue>
    </source>
</reference>
<dbReference type="AlphaFoldDB" id="A0AAQ4EV12"/>
<gene>
    <name evidence="3" type="ORF">V5799_019975</name>
</gene>
<feature type="transmembrane region" description="Helical" evidence="2">
    <location>
        <begin position="217"/>
        <end position="243"/>
    </location>
</feature>
<dbReference type="PANTHER" id="PTHR46065:SF3">
    <property type="entry name" value="FI20425P1"/>
    <property type="match status" value="1"/>
</dbReference>
<dbReference type="GO" id="GO:0004842">
    <property type="term" value="F:ubiquitin-protein transferase activity"/>
    <property type="evidence" value="ECO:0007669"/>
    <property type="project" value="TreeGrafter"/>
</dbReference>
<proteinExistence type="predicted"/>
<sequence>MLRSPSESMSLFVSLASSSSADDLADVHSQPVSPEVADTNSGHANLAERTPQDDLAGNGAAGSVDPDRGSEGTDDAASKSAGSSRSTSSTGTSASSPSQAPARRSLLFCICPDEGVEVLEQLYRSPCRCPNAFAHWSCLSEVLYREAEDAACPLSGARYPMQRRTKPMWRWFWEQESRDDATLFLANLAFSVGNVGVLSMAWMYVLFQYHPSSWLPAASLASALFILSVFCVTFGCIHFRLLYMTYQRWRRANTMLKLTDRRAIQA</sequence>
<name>A0AAQ4EV12_AMBAM</name>
<evidence type="ECO:0008006" key="5">
    <source>
        <dbReference type="Google" id="ProtNLM"/>
    </source>
</evidence>
<dbReference type="PANTHER" id="PTHR46065">
    <property type="entry name" value="E3 UBIQUITIN-PROTEIN LIGASE MARCH 2/3 FAMILY MEMBER"/>
    <property type="match status" value="1"/>
</dbReference>
<protein>
    <recommendedName>
        <fullName evidence="5">RING-CH-type domain-containing protein</fullName>
    </recommendedName>
</protein>
<evidence type="ECO:0000313" key="3">
    <source>
        <dbReference type="EMBL" id="KAK8778684.1"/>
    </source>
</evidence>
<feature type="compositionally biased region" description="Low complexity" evidence="1">
    <location>
        <begin position="78"/>
        <end position="99"/>
    </location>
</feature>
<dbReference type="GO" id="GO:0016567">
    <property type="term" value="P:protein ubiquitination"/>
    <property type="evidence" value="ECO:0007669"/>
    <property type="project" value="TreeGrafter"/>
</dbReference>
<dbReference type="EMBL" id="JARKHS020010479">
    <property type="protein sequence ID" value="KAK8778684.1"/>
    <property type="molecule type" value="Genomic_DNA"/>
</dbReference>
<accession>A0AAQ4EV12</accession>
<feature type="transmembrane region" description="Helical" evidence="2">
    <location>
        <begin position="183"/>
        <end position="205"/>
    </location>
</feature>
<evidence type="ECO:0000256" key="1">
    <source>
        <dbReference type="SAM" id="MobiDB-lite"/>
    </source>
</evidence>
<comment type="caution">
    <text evidence="3">The sequence shown here is derived from an EMBL/GenBank/DDBJ whole genome shotgun (WGS) entry which is preliminary data.</text>
</comment>
<keyword evidence="2" id="KW-0812">Transmembrane</keyword>
<evidence type="ECO:0000313" key="4">
    <source>
        <dbReference type="Proteomes" id="UP001321473"/>
    </source>
</evidence>
<keyword evidence="4" id="KW-1185">Reference proteome</keyword>
<keyword evidence="2" id="KW-0472">Membrane</keyword>
<dbReference type="Proteomes" id="UP001321473">
    <property type="component" value="Unassembled WGS sequence"/>
</dbReference>
<keyword evidence="2" id="KW-1133">Transmembrane helix</keyword>
<organism evidence="3 4">
    <name type="scientific">Amblyomma americanum</name>
    <name type="common">Lone star tick</name>
    <dbReference type="NCBI Taxonomy" id="6943"/>
    <lineage>
        <taxon>Eukaryota</taxon>
        <taxon>Metazoa</taxon>
        <taxon>Ecdysozoa</taxon>
        <taxon>Arthropoda</taxon>
        <taxon>Chelicerata</taxon>
        <taxon>Arachnida</taxon>
        <taxon>Acari</taxon>
        <taxon>Parasitiformes</taxon>
        <taxon>Ixodida</taxon>
        <taxon>Ixodoidea</taxon>
        <taxon>Ixodidae</taxon>
        <taxon>Amblyomminae</taxon>
        <taxon>Amblyomma</taxon>
    </lineage>
</organism>